<dbReference type="eggNOG" id="COG0354">
    <property type="taxonomic scope" value="Bacteria"/>
</dbReference>
<dbReference type="PANTHER" id="PTHR22602">
    <property type="entry name" value="TRANSFERASE CAF17, MITOCHONDRIAL-RELATED"/>
    <property type="match status" value="1"/>
</dbReference>
<evidence type="ECO:0000313" key="3">
    <source>
        <dbReference type="EMBL" id="KFN42892.1"/>
    </source>
</evidence>
<evidence type="ECO:0000259" key="2">
    <source>
        <dbReference type="Pfam" id="PF01571"/>
    </source>
</evidence>
<dbReference type="Pfam" id="PF01571">
    <property type="entry name" value="GCV_T"/>
    <property type="match status" value="1"/>
</dbReference>
<evidence type="ECO:0000256" key="1">
    <source>
        <dbReference type="ARBA" id="ARBA00022946"/>
    </source>
</evidence>
<dbReference type="PANTHER" id="PTHR22602:SF0">
    <property type="entry name" value="TRANSFERASE CAF17, MITOCHONDRIAL-RELATED"/>
    <property type="match status" value="1"/>
</dbReference>
<sequence length="300" mass="32222">MPFKVNRPGPTVSALSGFTLLDVQGPGAEGFLQAQLMNDVSALTPGRWQWNGWLTPKGRVISLFALARMSAETFLIVLPDHPADELRNALQRFVFRAKVTLTVRDGWRCAAGYDVSFDPAAPARDSLAGTEESGWAMDWSGDGQKGRCLFLLPETDGALAPLGPADEAIDARWLADDLAHGLPRLPASQSEAWTPQMLSLDRLKAFSLKKGCYPGQEIVARTHYLGQAKRGLIRVGGTGLAGGTTVLDGENRSLGTVVCTTADRSQGLAVVTLGEETTLFGPENAPMNRLELLPGLERPV</sequence>
<dbReference type="EMBL" id="AVCI01000007">
    <property type="protein sequence ID" value="KFN42892.1"/>
    <property type="molecule type" value="Genomic_DNA"/>
</dbReference>
<dbReference type="GO" id="GO:0016226">
    <property type="term" value="P:iron-sulfur cluster assembly"/>
    <property type="evidence" value="ECO:0007669"/>
    <property type="project" value="TreeGrafter"/>
</dbReference>
<dbReference type="InterPro" id="IPR027266">
    <property type="entry name" value="TrmE/GcvT-like"/>
</dbReference>
<dbReference type="InterPro" id="IPR017703">
    <property type="entry name" value="YgfZ/GCV_T_CS"/>
</dbReference>
<reference evidence="3 4" key="1">
    <citation type="submission" date="2013-09" db="EMBL/GenBank/DDBJ databases">
        <title>Genome sequencing of Arenimonas oryziterrae.</title>
        <authorList>
            <person name="Chen F."/>
            <person name="Wang G."/>
        </authorList>
    </citation>
    <scope>NUCLEOTIDE SEQUENCE [LARGE SCALE GENOMIC DNA]</scope>
    <source>
        <strain evidence="3 4">YC6267</strain>
    </source>
</reference>
<accession>A0A091AUI5</accession>
<dbReference type="Gene3D" id="2.40.30.160">
    <property type="match status" value="1"/>
</dbReference>
<dbReference type="AlphaFoldDB" id="A0A091AUI5"/>
<dbReference type="SUPFAM" id="SSF103025">
    <property type="entry name" value="Folate-binding domain"/>
    <property type="match status" value="1"/>
</dbReference>
<organism evidence="3 4">
    <name type="scientific">Arenimonas oryziterrae DSM 21050 = YC6267</name>
    <dbReference type="NCBI Taxonomy" id="1121015"/>
    <lineage>
        <taxon>Bacteria</taxon>
        <taxon>Pseudomonadati</taxon>
        <taxon>Pseudomonadota</taxon>
        <taxon>Gammaproteobacteria</taxon>
        <taxon>Lysobacterales</taxon>
        <taxon>Lysobacteraceae</taxon>
        <taxon>Arenimonas</taxon>
    </lineage>
</organism>
<dbReference type="InterPro" id="IPR045179">
    <property type="entry name" value="YgfZ/GcvT"/>
</dbReference>
<comment type="caution">
    <text evidence="3">The sequence shown here is derived from an EMBL/GenBank/DDBJ whole genome shotgun (WGS) entry which is preliminary data.</text>
</comment>
<dbReference type="PATRIC" id="fig|1121015.4.peg.1921"/>
<dbReference type="Gene3D" id="3.30.1360.120">
    <property type="entry name" value="Probable tRNA modification gtpase trme, domain 1"/>
    <property type="match status" value="1"/>
</dbReference>
<keyword evidence="4" id="KW-1185">Reference proteome</keyword>
<proteinExistence type="predicted"/>
<gene>
    <name evidence="3" type="ORF">N789_12240</name>
</gene>
<dbReference type="STRING" id="1121015.GCA_000420545_02276"/>
<dbReference type="NCBIfam" id="TIGR03317">
    <property type="entry name" value="ygfZ_signature"/>
    <property type="match status" value="1"/>
</dbReference>
<keyword evidence="1" id="KW-0809">Transit peptide</keyword>
<protein>
    <recommendedName>
        <fullName evidence="2">GCVT N-terminal domain-containing protein</fullName>
    </recommendedName>
</protein>
<dbReference type="InterPro" id="IPR006222">
    <property type="entry name" value="GCVT_N"/>
</dbReference>
<dbReference type="Proteomes" id="UP000029385">
    <property type="component" value="Unassembled WGS sequence"/>
</dbReference>
<evidence type="ECO:0000313" key="4">
    <source>
        <dbReference type="Proteomes" id="UP000029385"/>
    </source>
</evidence>
<feature type="domain" description="GCVT N-terminal" evidence="2">
    <location>
        <begin position="15"/>
        <end position="101"/>
    </location>
</feature>
<name>A0A091AUI5_9GAMM</name>